<feature type="region of interest" description="Disordered" evidence="1">
    <location>
        <begin position="52"/>
        <end position="76"/>
    </location>
</feature>
<feature type="compositionally biased region" description="Polar residues" evidence="1">
    <location>
        <begin position="67"/>
        <end position="76"/>
    </location>
</feature>
<gene>
    <name evidence="2" type="ORF">DEIGR_102315</name>
</gene>
<comment type="caution">
    <text evidence="2">The sequence shown here is derived from an EMBL/GenBank/DDBJ whole genome shotgun (WGS) entry which is preliminary data.</text>
</comment>
<dbReference type="AlphaFoldDB" id="A0A100HK89"/>
<organism evidence="2 3">
    <name type="scientific">Deinococcus grandis</name>
    <dbReference type="NCBI Taxonomy" id="57498"/>
    <lineage>
        <taxon>Bacteria</taxon>
        <taxon>Thermotogati</taxon>
        <taxon>Deinococcota</taxon>
        <taxon>Deinococci</taxon>
        <taxon>Deinococcales</taxon>
        <taxon>Deinococcaceae</taxon>
        <taxon>Deinococcus</taxon>
    </lineage>
</organism>
<reference evidence="3" key="1">
    <citation type="submission" date="2015-11" db="EMBL/GenBank/DDBJ databases">
        <title>Draft Genome Sequence of the Radioresistant Bacterium Deinococcus grandis, Isolated from Freshwater Fish in Japan.</title>
        <authorList>
            <person name="Satoh K."/>
            <person name="Onodera T."/>
            <person name="Omoso K."/>
            <person name="Takeda-Yano K."/>
            <person name="Katayama T."/>
            <person name="Oono Y."/>
            <person name="Narumi I."/>
        </authorList>
    </citation>
    <scope>NUCLEOTIDE SEQUENCE [LARGE SCALE GENOMIC DNA]</scope>
    <source>
        <strain evidence="3">ATCC 43672</strain>
    </source>
</reference>
<dbReference type="EMBL" id="BCMS01000001">
    <property type="protein sequence ID" value="GAQ22288.1"/>
    <property type="molecule type" value="Genomic_DNA"/>
</dbReference>
<evidence type="ECO:0000256" key="1">
    <source>
        <dbReference type="SAM" id="MobiDB-lite"/>
    </source>
</evidence>
<accession>A0A100HK89</accession>
<name>A0A100HK89_9DEIO</name>
<keyword evidence="3" id="KW-1185">Reference proteome</keyword>
<evidence type="ECO:0000313" key="3">
    <source>
        <dbReference type="Proteomes" id="UP000056209"/>
    </source>
</evidence>
<proteinExistence type="predicted"/>
<dbReference type="Proteomes" id="UP000056209">
    <property type="component" value="Unassembled WGS sequence"/>
</dbReference>
<feature type="region of interest" description="Disordered" evidence="1">
    <location>
        <begin position="1"/>
        <end position="39"/>
    </location>
</feature>
<sequence>MGGRGSARGPAGRQTPVKWRGDTALMNRPAGHFPASHGHFTPPGAVLTYHARMPNPGSERIARPQTAAPTPTEVSE</sequence>
<protein>
    <submittedName>
        <fullName evidence="2">Uncharacterized protein</fullName>
    </submittedName>
</protein>
<evidence type="ECO:0000313" key="2">
    <source>
        <dbReference type="EMBL" id="GAQ22288.1"/>
    </source>
</evidence>